<evidence type="ECO:0000313" key="4">
    <source>
        <dbReference type="EMBL" id="ABO07555.1"/>
    </source>
</evidence>
<evidence type="ECO:0000259" key="2">
    <source>
        <dbReference type="Pfam" id="PF00586"/>
    </source>
</evidence>
<evidence type="ECO:0000259" key="3">
    <source>
        <dbReference type="Pfam" id="PF02769"/>
    </source>
</evidence>
<proteinExistence type="inferred from homology"/>
<dbReference type="RefSeq" id="WP_011848812.1">
    <property type="nucleotide sequence ID" value="NC_009073.1"/>
</dbReference>
<accession>A3MSD8</accession>
<organism evidence="4 5">
    <name type="scientific">Pyrobaculum calidifontis (strain DSM 21063 / JCM 11548 / VA1)</name>
    <dbReference type="NCBI Taxonomy" id="410359"/>
    <lineage>
        <taxon>Archaea</taxon>
        <taxon>Thermoproteota</taxon>
        <taxon>Thermoprotei</taxon>
        <taxon>Thermoproteales</taxon>
        <taxon>Thermoproteaceae</taxon>
        <taxon>Pyrobaculum</taxon>
    </lineage>
</organism>
<dbReference type="InterPro" id="IPR036676">
    <property type="entry name" value="PurM-like_C_sf"/>
</dbReference>
<dbReference type="Gene3D" id="3.30.1330.10">
    <property type="entry name" value="PurM-like, N-terminal domain"/>
    <property type="match status" value="1"/>
</dbReference>
<dbReference type="SUPFAM" id="SSF55326">
    <property type="entry name" value="PurM N-terminal domain-like"/>
    <property type="match status" value="1"/>
</dbReference>
<feature type="domain" description="PurM-like N-terminal" evidence="2">
    <location>
        <begin position="33"/>
        <end position="138"/>
    </location>
</feature>
<name>A3MSD8_PYRCJ</name>
<dbReference type="InterPro" id="IPR016188">
    <property type="entry name" value="PurM-like_N"/>
</dbReference>
<dbReference type="STRING" id="410359.Pcal_0117"/>
<dbReference type="GeneID" id="4910000"/>
<evidence type="ECO:0000313" key="5">
    <source>
        <dbReference type="Proteomes" id="UP000001431"/>
    </source>
</evidence>
<protein>
    <submittedName>
        <fullName evidence="4">AIR synthase related protein domain protein</fullName>
    </submittedName>
</protein>
<gene>
    <name evidence="4" type="ordered locus">Pcal_0117</name>
</gene>
<dbReference type="SUPFAM" id="SSF56042">
    <property type="entry name" value="PurM C-terminal domain-like"/>
    <property type="match status" value="1"/>
</dbReference>
<comment type="similarity">
    <text evidence="1">Belongs to the HypE family.</text>
</comment>
<dbReference type="PIRSF" id="PIRSF005644">
    <property type="entry name" value="Hdrgns_mtr_HypE"/>
    <property type="match status" value="1"/>
</dbReference>
<dbReference type="PANTHER" id="PTHR30303">
    <property type="entry name" value="HYDROGENASE ISOENZYMES FORMATION PROTEIN HYPE"/>
    <property type="match status" value="1"/>
</dbReference>
<dbReference type="AlphaFoldDB" id="A3MSD8"/>
<reference evidence="4" key="1">
    <citation type="submission" date="2007-02" db="EMBL/GenBank/DDBJ databases">
        <title>Complete sequence of Pyrobaculum calidifontis JCM 11548.</title>
        <authorList>
            <consortium name="US DOE Joint Genome Institute"/>
            <person name="Copeland A."/>
            <person name="Lucas S."/>
            <person name="Lapidus A."/>
            <person name="Barry K."/>
            <person name="Glavina del Rio T."/>
            <person name="Dalin E."/>
            <person name="Tice H."/>
            <person name="Pitluck S."/>
            <person name="Chain P."/>
            <person name="Malfatti S."/>
            <person name="Shin M."/>
            <person name="Vergez L."/>
            <person name="Schmutz J."/>
            <person name="Larimer F."/>
            <person name="Land M."/>
            <person name="Hauser L."/>
            <person name="Kyrpides N."/>
            <person name="Mikhailova N."/>
            <person name="Cozen A.E."/>
            <person name="Fitz-Gibbon S.T."/>
            <person name="House C.H."/>
            <person name="Saltikov C."/>
            <person name="Lowe T.M."/>
            <person name="Richardson P."/>
        </authorList>
    </citation>
    <scope>NUCLEOTIDE SEQUENCE [LARGE SCALE GENOMIC DNA]</scope>
    <source>
        <strain evidence="4">JCM 11548</strain>
    </source>
</reference>
<sequence length="323" mass="33941">MKVGKLHPQLLRQLVLARRGAWRREVVVGPAVGEDAAIIDLGGAYLVVHTDPISGSVKLVGRLAVFVSTNDVAVRGVEPMWLSVSIFLPSAAGEGDLDEIARQIDEAAREIGVAVVGGHTEVTTAVTRPVVVATAMGVGRRYVTTGGARPGDYVLMTKYAGQEAASILATDFGEEAVRRGVDKSAVEAAKSFNISVIREALALADFATSMHDPTEGGVAGGLAEIAYASGVSIVVDRGAVLTRPEIEALCRAFGIDPLKTLSSGVLLATVPPNQLDAALNKLRGLGVPHAVIGRVVEKSDYLVDISGEKIHEPYVEDKLFSLF</sequence>
<keyword evidence="5" id="KW-1185">Reference proteome</keyword>
<dbReference type="InterPro" id="IPR010918">
    <property type="entry name" value="PurM-like_C_dom"/>
</dbReference>
<dbReference type="GO" id="GO:0051604">
    <property type="term" value="P:protein maturation"/>
    <property type="evidence" value="ECO:0007669"/>
    <property type="project" value="TreeGrafter"/>
</dbReference>
<feature type="domain" description="PurM-like C-terminal" evidence="3">
    <location>
        <begin position="149"/>
        <end position="300"/>
    </location>
</feature>
<dbReference type="Gene3D" id="3.90.650.10">
    <property type="entry name" value="PurM-like C-terminal domain"/>
    <property type="match status" value="1"/>
</dbReference>
<dbReference type="Pfam" id="PF00586">
    <property type="entry name" value="AIRS"/>
    <property type="match status" value="1"/>
</dbReference>
<evidence type="ECO:0000256" key="1">
    <source>
        <dbReference type="ARBA" id="ARBA00006243"/>
    </source>
</evidence>
<dbReference type="KEGG" id="pcl:Pcal_0117"/>
<dbReference type="InterPro" id="IPR036921">
    <property type="entry name" value="PurM-like_N_sf"/>
</dbReference>
<dbReference type="CDD" id="cd06061">
    <property type="entry name" value="PurM-like1"/>
    <property type="match status" value="1"/>
</dbReference>
<dbReference type="Pfam" id="PF02769">
    <property type="entry name" value="AIRS_C"/>
    <property type="match status" value="1"/>
</dbReference>
<dbReference type="EMBL" id="CP000561">
    <property type="protein sequence ID" value="ABO07555.1"/>
    <property type="molecule type" value="Genomic_DNA"/>
</dbReference>
<dbReference type="InterPro" id="IPR011854">
    <property type="entry name" value="HypE"/>
</dbReference>
<dbReference type="eggNOG" id="arCOG00636">
    <property type="taxonomic scope" value="Archaea"/>
</dbReference>
<dbReference type="PANTHER" id="PTHR30303:SF4">
    <property type="entry name" value="HYDROGENASE EXPRESSION_FORMATION PROTEIN HYPE"/>
    <property type="match status" value="1"/>
</dbReference>
<dbReference type="Proteomes" id="UP000001431">
    <property type="component" value="Chromosome"/>
</dbReference>
<dbReference type="HOGENOM" id="CLU_041631_0_0_2"/>
<dbReference type="OrthoDB" id="31494at2157"/>